<dbReference type="EMBL" id="NOKA02000007">
    <property type="protein sequence ID" value="RDY31988.1"/>
    <property type="molecule type" value="Genomic_DNA"/>
</dbReference>
<feature type="chain" id="PRO_5038751785" evidence="1">
    <location>
        <begin position="23"/>
        <end position="512"/>
    </location>
</feature>
<dbReference type="Gene3D" id="3.40.190.10">
    <property type="entry name" value="Periplasmic binding protein-like II"/>
    <property type="match status" value="2"/>
</dbReference>
<feature type="domain" description="DUF3502" evidence="2">
    <location>
        <begin position="442"/>
        <end position="509"/>
    </location>
</feature>
<dbReference type="InterPro" id="IPR006059">
    <property type="entry name" value="SBP"/>
</dbReference>
<proteinExistence type="predicted"/>
<dbReference type="PANTHER" id="PTHR43649">
    <property type="entry name" value="ARABINOSE-BINDING PROTEIN-RELATED"/>
    <property type="match status" value="1"/>
</dbReference>
<dbReference type="PANTHER" id="PTHR43649:SF17">
    <property type="entry name" value="ABC TRANSPORTER SOLUTE BINDING PROTEIN-SUGAR TRANSPORT"/>
    <property type="match status" value="1"/>
</dbReference>
<evidence type="ECO:0000259" key="2">
    <source>
        <dbReference type="Pfam" id="PF12010"/>
    </source>
</evidence>
<dbReference type="Pfam" id="PF01547">
    <property type="entry name" value="SBP_bac_1"/>
    <property type="match status" value="1"/>
</dbReference>
<dbReference type="PROSITE" id="PS51257">
    <property type="entry name" value="PROKAR_LIPOPROTEIN"/>
    <property type="match status" value="1"/>
</dbReference>
<dbReference type="Proteomes" id="UP000216411">
    <property type="component" value="Unassembled WGS sequence"/>
</dbReference>
<evidence type="ECO:0000313" key="3">
    <source>
        <dbReference type="EMBL" id="RDY31988.1"/>
    </source>
</evidence>
<dbReference type="RefSeq" id="WP_094377252.1">
    <property type="nucleotide sequence ID" value="NZ_NOKA02000007.1"/>
</dbReference>
<accession>A0A371JGX4</accession>
<reference evidence="3 4" key="1">
    <citation type="journal article" date="2017" name="Genome Announc.">
        <title>Draft Genome Sequence of a Sporulating and Motile Strain of Lachnotalea glycerini Isolated from Water in Quebec City, Canada.</title>
        <authorList>
            <person name="Maheux A.F."/>
            <person name="Boudreau D.K."/>
            <person name="Berube E."/>
            <person name="Boissinot M."/>
            <person name="Raymond F."/>
            <person name="Brodeur S."/>
            <person name="Corbeil J."/>
            <person name="Isabel S."/>
            <person name="Omar R.F."/>
            <person name="Bergeron M.G."/>
        </authorList>
    </citation>
    <scope>NUCLEOTIDE SEQUENCE [LARGE SCALE GENOMIC DNA]</scope>
    <source>
        <strain evidence="3 4">CCRI-19302</strain>
    </source>
</reference>
<dbReference type="Pfam" id="PF12010">
    <property type="entry name" value="DUF3502"/>
    <property type="match status" value="1"/>
</dbReference>
<organism evidence="3 4">
    <name type="scientific">Lachnotalea glycerini</name>
    <dbReference type="NCBI Taxonomy" id="1763509"/>
    <lineage>
        <taxon>Bacteria</taxon>
        <taxon>Bacillati</taxon>
        <taxon>Bacillota</taxon>
        <taxon>Clostridia</taxon>
        <taxon>Lachnospirales</taxon>
        <taxon>Lachnospiraceae</taxon>
        <taxon>Lachnotalea</taxon>
    </lineage>
</organism>
<gene>
    <name evidence="3" type="ORF">CG710_006710</name>
</gene>
<name>A0A371JGX4_9FIRM</name>
<evidence type="ECO:0000313" key="4">
    <source>
        <dbReference type="Proteomes" id="UP000216411"/>
    </source>
</evidence>
<keyword evidence="1" id="KW-0732">Signal</keyword>
<dbReference type="InterPro" id="IPR050490">
    <property type="entry name" value="Bact_solute-bd_prot1"/>
</dbReference>
<dbReference type="OrthoDB" id="1988587at2"/>
<evidence type="ECO:0000256" key="1">
    <source>
        <dbReference type="SAM" id="SignalP"/>
    </source>
</evidence>
<comment type="caution">
    <text evidence="3">The sequence shown here is derived from an EMBL/GenBank/DDBJ whole genome shotgun (WGS) entry which is preliminary data.</text>
</comment>
<feature type="signal peptide" evidence="1">
    <location>
        <begin position="1"/>
        <end position="22"/>
    </location>
</feature>
<keyword evidence="4" id="KW-1185">Reference proteome</keyword>
<dbReference type="AlphaFoldDB" id="A0A371JGX4"/>
<dbReference type="SUPFAM" id="SSF53850">
    <property type="entry name" value="Periplasmic binding protein-like II"/>
    <property type="match status" value="1"/>
</dbReference>
<protein>
    <submittedName>
        <fullName evidence="3">Extracellular solute-binding protein</fullName>
    </submittedName>
</protein>
<dbReference type="InterPro" id="IPR022627">
    <property type="entry name" value="DUF3502"/>
</dbReference>
<sequence>MKKRKAMLCFGLVLTMMGSILGGCGTSSSSIDTSNADQSLSQSSEETGELDTFEEVELVMYVIGDRPAGQDAVDENFNQLIKEKLNCTLKLNWIPWSDYANKYPLLFSSGEEFDMAYTSGWLNFASLARKGAFMSLDELWATYAPKNFSKQSVAALQEATIDGHYYCIPTMLSTYNAYGPIYRTDIMEGSEWDGKMETFEDVETYCDIVKETKPEMEPLDIYSAGSEWDDTWMWSLGYSSSKGSSNDFLFFDSSQENPQLFTYYESDKTNEFLEMMARWNEKGFFSKSALSDTDSTKTQNGKAAVRTHNVDNYASYSTIHPEWSYSYSNLVKSIAHLPYTQDAMVISNTSKNPERALALWDLITNDQEVFDAFYYGILDKTYTLDDSGDYAITDADNYAVSTMWAARTTEFNRNIVGTPTDYNTMKEGFETSIVAGEGTEKYSAFTIDTSSIETEYAACQSAHQQYWWPLELGYTDAATGLAEYQEKMEAAGIEKVRTEIQKQLDAYIANLK</sequence>